<dbReference type="SUPFAM" id="SSF101262">
    <property type="entry name" value="Methenyltetrahydrofolate cyclohydrolase-like"/>
    <property type="match status" value="1"/>
</dbReference>
<evidence type="ECO:0000313" key="3">
    <source>
        <dbReference type="Proteomes" id="UP000307943"/>
    </source>
</evidence>
<dbReference type="EMBL" id="VDCQ01000019">
    <property type="protein sequence ID" value="TNJ65426.1"/>
    <property type="molecule type" value="Genomic_DNA"/>
</dbReference>
<feature type="domain" description="Cyclodeaminase/cyclohydrolase" evidence="1">
    <location>
        <begin position="12"/>
        <end position="187"/>
    </location>
</feature>
<gene>
    <name evidence="2" type="ORF">FE784_15520</name>
</gene>
<evidence type="ECO:0000313" key="2">
    <source>
        <dbReference type="EMBL" id="TNJ65426.1"/>
    </source>
</evidence>
<accession>A0A5C4T9N3</accession>
<sequence length="217" mass="22658">MTTARGDMFDRTIRSFLDEAGAATPTPGGGSVAALAGALGAAMVSMTAGFTQGAKFAAAEPAMKDAVARLQGWTRDCEDLLEADIVSFDRYMAALKLPKATEEEKSVRGEALHAASLQAIEVPLGLMRVCRDALKLTADIASSANPNVVSDLGIGAILFEASANSAYLTVEINLAGLKDEEAAKRYDALATGLLQECAERKHAAVGAVRGIIWKGSR</sequence>
<dbReference type="Proteomes" id="UP000307943">
    <property type="component" value="Unassembled WGS sequence"/>
</dbReference>
<dbReference type="InterPro" id="IPR036178">
    <property type="entry name" value="Formintransfe-cycloase-like_sf"/>
</dbReference>
<dbReference type="Gene3D" id="1.20.120.680">
    <property type="entry name" value="Formiminotetrahydrofolate cyclodeaminase monomer, up-and-down helical bundle"/>
    <property type="match status" value="1"/>
</dbReference>
<keyword evidence="3" id="KW-1185">Reference proteome</keyword>
<dbReference type="RefSeq" id="WP_139603119.1">
    <property type="nucleotide sequence ID" value="NZ_VDCQ01000019.1"/>
</dbReference>
<organism evidence="2 3">
    <name type="scientific">Paenibacillus hemerocallicola</name>
    <dbReference type="NCBI Taxonomy" id="1172614"/>
    <lineage>
        <taxon>Bacteria</taxon>
        <taxon>Bacillati</taxon>
        <taxon>Bacillota</taxon>
        <taxon>Bacilli</taxon>
        <taxon>Bacillales</taxon>
        <taxon>Paenibacillaceae</taxon>
        <taxon>Paenibacillus</taxon>
    </lineage>
</organism>
<protein>
    <submittedName>
        <fullName evidence="2">Cyclodeaminase/cyclohydrolase family protein</fullName>
    </submittedName>
</protein>
<evidence type="ECO:0000259" key="1">
    <source>
        <dbReference type="Pfam" id="PF04961"/>
    </source>
</evidence>
<dbReference type="AlphaFoldDB" id="A0A5C4T9N3"/>
<name>A0A5C4T9N3_9BACL</name>
<keyword evidence="2" id="KW-0378">Hydrolase</keyword>
<dbReference type="OrthoDB" id="7959174at2"/>
<dbReference type="GO" id="GO:0016787">
    <property type="term" value="F:hydrolase activity"/>
    <property type="evidence" value="ECO:0007669"/>
    <property type="project" value="UniProtKB-KW"/>
</dbReference>
<dbReference type="InterPro" id="IPR007044">
    <property type="entry name" value="Cyclodeamin/CycHdrlase"/>
</dbReference>
<proteinExistence type="predicted"/>
<comment type="caution">
    <text evidence="2">The sequence shown here is derived from an EMBL/GenBank/DDBJ whole genome shotgun (WGS) entry which is preliminary data.</text>
</comment>
<dbReference type="Pfam" id="PF04961">
    <property type="entry name" value="FTCD_C"/>
    <property type="match status" value="1"/>
</dbReference>
<reference evidence="2 3" key="1">
    <citation type="submission" date="2019-05" db="EMBL/GenBank/DDBJ databases">
        <title>We sequenced the genome of Paenibacillus hemerocallicola KCTC 33185 for further insight into its adaptation and study the phylogeny of Paenibacillus.</title>
        <authorList>
            <person name="Narsing Rao M.P."/>
        </authorList>
    </citation>
    <scope>NUCLEOTIDE SEQUENCE [LARGE SCALE GENOMIC DNA]</scope>
    <source>
        <strain evidence="2 3">KCTC 33185</strain>
    </source>
</reference>